<dbReference type="KEGG" id="kng:KNAG_0D02890"/>
<reference evidence="3" key="2">
    <citation type="submission" date="2012-08" db="EMBL/GenBank/DDBJ databases">
        <title>Genome sequence of Kazachstania naganishii.</title>
        <authorList>
            <person name="Gordon J.L."/>
            <person name="Armisen D."/>
            <person name="Proux-Wera E."/>
            <person name="OhEigeartaigh S.S."/>
            <person name="Byrne K.P."/>
            <person name="Wolfe K.H."/>
        </authorList>
    </citation>
    <scope>NUCLEOTIDE SEQUENCE [LARGE SCALE GENOMIC DNA]</scope>
    <source>
        <strain evidence="3">ATCC MYA-139 / BCRC 22969 / CBS 8797 / CCRC 22969 / KCTC 17520 / NBRC 10181 / NCYC 3082</strain>
    </source>
</reference>
<feature type="transmembrane region" description="Helical" evidence="1">
    <location>
        <begin position="41"/>
        <end position="63"/>
    </location>
</feature>
<gene>
    <name evidence="2" type="primary">KNAG0D02890</name>
    <name evidence="2" type="ordered locus">KNAG_0D02890</name>
</gene>
<dbReference type="eggNOG" id="ENOG502RXXA">
    <property type="taxonomic scope" value="Eukaryota"/>
</dbReference>
<dbReference type="RefSeq" id="XP_022464284.1">
    <property type="nucleotide sequence ID" value="XM_022607716.1"/>
</dbReference>
<evidence type="ECO:0008006" key="4">
    <source>
        <dbReference type="Google" id="ProtNLM"/>
    </source>
</evidence>
<dbReference type="EMBL" id="HE978317">
    <property type="protein sequence ID" value="CCK70038.1"/>
    <property type="molecule type" value="Genomic_DNA"/>
</dbReference>
<feature type="transmembrane region" description="Helical" evidence="1">
    <location>
        <begin position="176"/>
        <end position="193"/>
    </location>
</feature>
<keyword evidence="1" id="KW-0472">Membrane</keyword>
<dbReference type="HOGENOM" id="CLU_1367193_0_0_1"/>
<evidence type="ECO:0000313" key="3">
    <source>
        <dbReference type="Proteomes" id="UP000006310"/>
    </source>
</evidence>
<feature type="transmembrane region" description="Helical" evidence="1">
    <location>
        <begin position="9"/>
        <end position="29"/>
    </location>
</feature>
<keyword evidence="1" id="KW-1133">Transmembrane helix</keyword>
<proteinExistence type="predicted"/>
<dbReference type="GeneID" id="34525727"/>
<evidence type="ECO:0000313" key="2">
    <source>
        <dbReference type="EMBL" id="CCK70038.1"/>
    </source>
</evidence>
<reference evidence="2 3" key="1">
    <citation type="journal article" date="2011" name="Proc. Natl. Acad. Sci. U.S.A.">
        <title>Evolutionary erosion of yeast sex chromosomes by mating-type switching accidents.</title>
        <authorList>
            <person name="Gordon J.L."/>
            <person name="Armisen D."/>
            <person name="Proux-Wera E."/>
            <person name="Oheigeartaigh S.S."/>
            <person name="Byrne K.P."/>
            <person name="Wolfe K.H."/>
        </authorList>
    </citation>
    <scope>NUCLEOTIDE SEQUENCE [LARGE SCALE GENOMIC DNA]</scope>
    <source>
        <strain evidence="3">ATCC MYA-139 / BCRC 22969 / CBS 8797 / CCRC 22969 / KCTC 17520 / NBRC 10181 / NCYC 3082</strain>
    </source>
</reference>
<keyword evidence="3" id="KW-1185">Reference proteome</keyword>
<dbReference type="STRING" id="1071383.J7RKL7"/>
<dbReference type="GO" id="GO:0005789">
    <property type="term" value="C:endoplasmic reticulum membrane"/>
    <property type="evidence" value="ECO:0007669"/>
    <property type="project" value="EnsemblFungi"/>
</dbReference>
<dbReference type="GO" id="GO:0006078">
    <property type="term" value="P:(1-&gt;6)-beta-D-glucan biosynthetic process"/>
    <property type="evidence" value="ECO:0007669"/>
    <property type="project" value="EnsemblFungi"/>
</dbReference>
<accession>J7RKL7</accession>
<organism evidence="2 3">
    <name type="scientific">Huiozyma naganishii (strain ATCC MYA-139 / BCRC 22969 / CBS 8797 / KCTC 17520 / NBRC 10181 / NCYC 3082 / Yp74L-3)</name>
    <name type="common">Yeast</name>
    <name type="synonym">Kazachstania naganishii</name>
    <dbReference type="NCBI Taxonomy" id="1071383"/>
    <lineage>
        <taxon>Eukaryota</taxon>
        <taxon>Fungi</taxon>
        <taxon>Dikarya</taxon>
        <taxon>Ascomycota</taxon>
        <taxon>Saccharomycotina</taxon>
        <taxon>Saccharomycetes</taxon>
        <taxon>Saccharomycetales</taxon>
        <taxon>Saccharomycetaceae</taxon>
        <taxon>Huiozyma</taxon>
    </lineage>
</organism>
<dbReference type="AlphaFoldDB" id="J7RKL7"/>
<evidence type="ECO:0000256" key="1">
    <source>
        <dbReference type="SAM" id="Phobius"/>
    </source>
</evidence>
<name>J7RKL7_HUIN7</name>
<feature type="transmembrane region" description="Helical" evidence="1">
    <location>
        <begin position="142"/>
        <end position="164"/>
    </location>
</feature>
<dbReference type="Proteomes" id="UP000006310">
    <property type="component" value="Chromosome 4"/>
</dbReference>
<dbReference type="GO" id="GO:0051276">
    <property type="term" value="P:chromosome organization"/>
    <property type="evidence" value="ECO:0007669"/>
    <property type="project" value="EnsemblFungi"/>
</dbReference>
<dbReference type="OMA" id="HFYDDYE"/>
<dbReference type="OrthoDB" id="46988at2759"/>
<protein>
    <recommendedName>
        <fullName evidence="4">Very-long-chain (3R)-3-hydroxyacyl-CoA dehydratase</fullName>
    </recommendedName>
</protein>
<sequence length="198" mass="22719">MTRIINRLYIYYQLSTSVLFLALFARWAVLYPLVSGRFLPGGIHVFLISLICYATVGELLWSLKFRRVSGTLKSATLLKDANLLYFCLAMNHISDYDHSLVLKNISYSAFIIGLSLSQCYVHATQMFKRGEPLWFSGFLRRVYVYILLPVMHLSEFNLLLLNVQSSQSIESPVLDIVHKIVLVFFLPLACVAWRKAMV</sequence>
<keyword evidence="1" id="KW-0812">Transmembrane</keyword>